<organism evidence="1 2">
    <name type="scientific">Arenimonas composti TR7-09 = DSM 18010</name>
    <dbReference type="NCBI Taxonomy" id="1121013"/>
    <lineage>
        <taxon>Bacteria</taxon>
        <taxon>Pseudomonadati</taxon>
        <taxon>Pseudomonadota</taxon>
        <taxon>Gammaproteobacteria</taxon>
        <taxon>Lysobacterales</taxon>
        <taxon>Lysobacteraceae</taxon>
        <taxon>Arenimonas</taxon>
    </lineage>
</organism>
<dbReference type="RefSeq" id="WP_043797324.1">
    <property type="nucleotide sequence ID" value="NZ_AWXU01000020.1"/>
</dbReference>
<accession>A0A091BHT1</accession>
<dbReference type="eggNOG" id="COG0221">
    <property type="taxonomic scope" value="Bacteria"/>
</dbReference>
<proteinExistence type="predicted"/>
<dbReference type="AlphaFoldDB" id="A0A091BHT1"/>
<comment type="caution">
    <text evidence="1">The sequence shown here is derived from an EMBL/GenBank/DDBJ whole genome shotgun (WGS) entry which is preliminary data.</text>
</comment>
<dbReference type="STRING" id="1121013.GCA_000426365_01950"/>
<name>A0A091BHT1_9GAMM</name>
<dbReference type="OrthoDB" id="8778976at2"/>
<dbReference type="EMBL" id="AWXU01000020">
    <property type="protein sequence ID" value="KFN50334.1"/>
    <property type="molecule type" value="Genomic_DNA"/>
</dbReference>
<evidence type="ECO:0000313" key="2">
    <source>
        <dbReference type="Proteomes" id="UP000029391"/>
    </source>
</evidence>
<gene>
    <name evidence="1" type="ORF">P873_06575</name>
</gene>
<reference evidence="1 2" key="1">
    <citation type="submission" date="2013-09" db="EMBL/GenBank/DDBJ databases">
        <title>Genome sequencing of Arenimonas composti.</title>
        <authorList>
            <person name="Chen F."/>
            <person name="Wang G."/>
        </authorList>
    </citation>
    <scope>NUCLEOTIDE SEQUENCE [LARGE SCALE GENOMIC DNA]</scope>
    <source>
        <strain evidence="1 2">TR7-09</strain>
    </source>
</reference>
<sequence length="112" mass="12666">MPQTIPVADQYLVQLFLPLRDNAGRPCTKVQFEAVRAELTEKFGGSTAFLRSPALGAWEDGVGLVQHDDVVLVEVVCAELDRAWWGAYRRDLERRFSQEELMMRAIALESVD</sequence>
<protein>
    <recommendedName>
        <fullName evidence="3">DUF1330 domain-containing protein</fullName>
    </recommendedName>
</protein>
<evidence type="ECO:0000313" key="1">
    <source>
        <dbReference type="EMBL" id="KFN50334.1"/>
    </source>
</evidence>
<keyword evidence="2" id="KW-1185">Reference proteome</keyword>
<evidence type="ECO:0008006" key="3">
    <source>
        <dbReference type="Google" id="ProtNLM"/>
    </source>
</evidence>
<dbReference type="Proteomes" id="UP000029391">
    <property type="component" value="Unassembled WGS sequence"/>
</dbReference>